<reference evidence="3" key="2">
    <citation type="submission" date="2020-11" db="EMBL/GenBank/DDBJ databases">
        <authorList>
            <person name="McCartney M.A."/>
            <person name="Auch B."/>
            <person name="Kono T."/>
            <person name="Mallez S."/>
            <person name="Becker A."/>
            <person name="Gohl D.M."/>
            <person name="Silverstein K.A.T."/>
            <person name="Koren S."/>
            <person name="Bechman K.B."/>
            <person name="Herman A."/>
            <person name="Abrahante J.E."/>
            <person name="Garbe J."/>
        </authorList>
    </citation>
    <scope>NUCLEOTIDE SEQUENCE</scope>
    <source>
        <strain evidence="3">Duluth1</strain>
        <tissue evidence="3">Whole animal</tissue>
    </source>
</reference>
<evidence type="ECO:0000313" key="3">
    <source>
        <dbReference type="EMBL" id="KAH3809539.1"/>
    </source>
</evidence>
<protein>
    <recommendedName>
        <fullName evidence="2">B box-type domain-containing protein</fullName>
    </recommendedName>
</protein>
<evidence type="ECO:0000313" key="4">
    <source>
        <dbReference type="Proteomes" id="UP000828390"/>
    </source>
</evidence>
<evidence type="ECO:0000256" key="1">
    <source>
        <dbReference type="PROSITE-ProRule" id="PRU00024"/>
    </source>
</evidence>
<name>A0A9D4JGT7_DREPO</name>
<dbReference type="PROSITE" id="PS50119">
    <property type="entry name" value="ZF_BBOX"/>
    <property type="match status" value="1"/>
</dbReference>
<keyword evidence="1" id="KW-0862">Zinc</keyword>
<dbReference type="GO" id="GO:0008270">
    <property type="term" value="F:zinc ion binding"/>
    <property type="evidence" value="ECO:0007669"/>
    <property type="project" value="UniProtKB-KW"/>
</dbReference>
<dbReference type="OrthoDB" id="5800423at2759"/>
<feature type="domain" description="B box-type" evidence="2">
    <location>
        <begin position="25"/>
        <end position="69"/>
    </location>
</feature>
<organism evidence="3 4">
    <name type="scientific">Dreissena polymorpha</name>
    <name type="common">Zebra mussel</name>
    <name type="synonym">Mytilus polymorpha</name>
    <dbReference type="NCBI Taxonomy" id="45954"/>
    <lineage>
        <taxon>Eukaryota</taxon>
        <taxon>Metazoa</taxon>
        <taxon>Spiralia</taxon>
        <taxon>Lophotrochozoa</taxon>
        <taxon>Mollusca</taxon>
        <taxon>Bivalvia</taxon>
        <taxon>Autobranchia</taxon>
        <taxon>Heteroconchia</taxon>
        <taxon>Euheterodonta</taxon>
        <taxon>Imparidentia</taxon>
        <taxon>Neoheterodontei</taxon>
        <taxon>Myida</taxon>
        <taxon>Dreissenoidea</taxon>
        <taxon>Dreissenidae</taxon>
        <taxon>Dreissena</taxon>
    </lineage>
</organism>
<sequence>MASKRLQDSNRDNAGDFIGESAVTQSCEPCMKTNVSKTDTVFCKDCDEYLCDMCTNPHTVYKPVETSPISLSSQPRSITLELLVSVDLQKTADDKEEGFLTGLVFLPNGRLVAVDNMNMKCIILNERLQRLGSPYTFKANPLCVVCVSHDALCVTFKGAVFLLSLSTDNTIRQTRVIITSSNFYSISRMSPSQMVVSTWDDPRPARIISLDGVESDFDHVTFPVKKYKIEESMCTFVQS</sequence>
<dbReference type="EMBL" id="JAIWYP010000006">
    <property type="protein sequence ID" value="KAH3809539.1"/>
    <property type="molecule type" value="Genomic_DNA"/>
</dbReference>
<keyword evidence="4" id="KW-1185">Reference proteome</keyword>
<keyword evidence="1" id="KW-0863">Zinc-finger</keyword>
<dbReference type="Proteomes" id="UP000828390">
    <property type="component" value="Unassembled WGS sequence"/>
</dbReference>
<keyword evidence="1" id="KW-0479">Metal-binding</keyword>
<proteinExistence type="predicted"/>
<dbReference type="InterPro" id="IPR000315">
    <property type="entry name" value="Znf_B-box"/>
</dbReference>
<accession>A0A9D4JGT7</accession>
<evidence type="ECO:0000259" key="2">
    <source>
        <dbReference type="PROSITE" id="PS50119"/>
    </source>
</evidence>
<dbReference type="AlphaFoldDB" id="A0A9D4JGT7"/>
<dbReference type="SUPFAM" id="SSF69322">
    <property type="entry name" value="Tricorn protease domain 2"/>
    <property type="match status" value="1"/>
</dbReference>
<reference evidence="3" key="1">
    <citation type="journal article" date="2019" name="bioRxiv">
        <title>The Genome of the Zebra Mussel, Dreissena polymorpha: A Resource for Invasive Species Research.</title>
        <authorList>
            <person name="McCartney M.A."/>
            <person name="Auch B."/>
            <person name="Kono T."/>
            <person name="Mallez S."/>
            <person name="Zhang Y."/>
            <person name="Obille A."/>
            <person name="Becker A."/>
            <person name="Abrahante J.E."/>
            <person name="Garbe J."/>
            <person name="Badalamenti J.P."/>
            <person name="Herman A."/>
            <person name="Mangelson H."/>
            <person name="Liachko I."/>
            <person name="Sullivan S."/>
            <person name="Sone E.D."/>
            <person name="Koren S."/>
            <person name="Silverstein K.A.T."/>
            <person name="Beckman K.B."/>
            <person name="Gohl D.M."/>
        </authorList>
    </citation>
    <scope>NUCLEOTIDE SEQUENCE</scope>
    <source>
        <strain evidence="3">Duluth1</strain>
        <tissue evidence="3">Whole animal</tissue>
    </source>
</reference>
<gene>
    <name evidence="3" type="ORF">DPMN_137912</name>
</gene>
<comment type="caution">
    <text evidence="3">The sequence shown here is derived from an EMBL/GenBank/DDBJ whole genome shotgun (WGS) entry which is preliminary data.</text>
</comment>